<proteinExistence type="predicted"/>
<dbReference type="InterPro" id="IPR029045">
    <property type="entry name" value="ClpP/crotonase-like_dom_sf"/>
</dbReference>
<feature type="domain" description="CoA carboxyltransferase C-terminal" evidence="2">
    <location>
        <begin position="335"/>
        <end position="597"/>
    </location>
</feature>
<dbReference type="GO" id="GO:1905202">
    <property type="term" value="C:methylcrotonoyl-CoA carboxylase complex"/>
    <property type="evidence" value="ECO:0007669"/>
    <property type="project" value="TreeGrafter"/>
</dbReference>
<dbReference type="GO" id="GO:0004485">
    <property type="term" value="F:methylcrotonoyl-CoA carboxylase activity"/>
    <property type="evidence" value="ECO:0007669"/>
    <property type="project" value="UniProtKB-EC"/>
</dbReference>
<sequence>MLNRNPRETLRRVMEHRSQGPGSPERCGTLQVDVSVQMPDVSKFDNRLRSALDSASVRAKANRAALLELLGAIRAEEDAIRRGGGEKAVEAQHAKGRLTVRERLNLLLDEGSEFHELGLWAAHGMYSEYGGAPGAGVVTGLGRVSGRLCMVVANDATVKAGAFFPMTAKKVLRAQTIAMENRIPTLYLVDSAGVFLPLQEDVFPDTDDFGRIFRNNAVISALGIPQITAIMGMCVAGGAYLPVMTDTVLMTEGSGLFLAGPSLVQAAIGQKTGAEELGGAAMHAEISGTVDFKEPNDHLCLARLRSLVAKIGERPGGAPVAEVFRRRTFDPVYDAPKYPAEDVYGLIDPAPGATNVYNMREIIARLVDRSEFDEYKADFGRTVLCGYAWIGGRAVGIVANQKINQNQTVAMGPGAGMQRIEVGGVIYTEGAQKAARFIMDCNQSLVPLIFLHDVNGFMVGKDAEWSGIIRAGAKMVSAVSTSVVPKITVIVGGSFGAGHYAMCGKAYDPRFLFAWPTARYAVMSGASAAATLAEVRARQMEREGKVLSAAEKTAIHEQIRADYDAQADPRYGAARLWIDAIIDPVRTREVLIAALEACALNPDVQRFNPGVLQT</sequence>
<organism evidence="3 4">
    <name type="scientific">Candidatus Sulfuritelmatomonas gaucii</name>
    <dbReference type="NCBI Taxonomy" id="2043161"/>
    <lineage>
        <taxon>Bacteria</taxon>
        <taxon>Pseudomonadati</taxon>
        <taxon>Acidobacteriota</taxon>
        <taxon>Terriglobia</taxon>
        <taxon>Terriglobales</taxon>
        <taxon>Acidobacteriaceae</taxon>
        <taxon>Candidatus Sulfuritelmatomonas</taxon>
    </lineage>
</organism>
<dbReference type="PANTHER" id="PTHR22855:SF13">
    <property type="entry name" value="METHYLCROTONOYL-COA CARBOXYLASE BETA CHAIN, MITOCHONDRIAL"/>
    <property type="match status" value="1"/>
</dbReference>
<dbReference type="InterPro" id="IPR011762">
    <property type="entry name" value="COA_CT_N"/>
</dbReference>
<evidence type="ECO:0000313" key="4">
    <source>
        <dbReference type="Proteomes" id="UP000239735"/>
    </source>
</evidence>
<dbReference type="InterPro" id="IPR011763">
    <property type="entry name" value="COA_CT_C"/>
</dbReference>
<dbReference type="PROSITE" id="PS50989">
    <property type="entry name" value="COA_CT_CTER"/>
    <property type="match status" value="1"/>
</dbReference>
<dbReference type="InterPro" id="IPR034733">
    <property type="entry name" value="AcCoA_carboxyl_beta"/>
</dbReference>
<dbReference type="EC" id="6.4.1.4" evidence="3"/>
<accession>A0A2N9L415</accession>
<dbReference type="FunFam" id="3.90.226.10:FF:000004">
    <property type="entry name" value="Methylcrotonoyl-CoA carboxylase beta chain"/>
    <property type="match status" value="1"/>
</dbReference>
<evidence type="ECO:0000259" key="1">
    <source>
        <dbReference type="PROSITE" id="PS50980"/>
    </source>
</evidence>
<dbReference type="Gene3D" id="3.90.226.10">
    <property type="entry name" value="2-enoyl-CoA Hydratase, Chain A, domain 1"/>
    <property type="match status" value="2"/>
</dbReference>
<feature type="domain" description="CoA carboxyltransferase N-terminal" evidence="1">
    <location>
        <begin position="66"/>
        <end position="323"/>
    </location>
</feature>
<dbReference type="GO" id="GO:0006552">
    <property type="term" value="P:L-leucine catabolic process"/>
    <property type="evidence" value="ECO:0007669"/>
    <property type="project" value="TreeGrafter"/>
</dbReference>
<dbReference type="SUPFAM" id="SSF52096">
    <property type="entry name" value="ClpP/crotonase"/>
    <property type="match status" value="2"/>
</dbReference>
<dbReference type="EMBL" id="OKRB01000024">
    <property type="protein sequence ID" value="SPE17969.1"/>
    <property type="molecule type" value="Genomic_DNA"/>
</dbReference>
<dbReference type="FunFam" id="3.90.226.10:FF:000030">
    <property type="entry name" value="Acetyl-CoA carboxylase carboxyltransferase subunit"/>
    <property type="match status" value="1"/>
</dbReference>
<evidence type="ECO:0000259" key="2">
    <source>
        <dbReference type="PROSITE" id="PS50989"/>
    </source>
</evidence>
<dbReference type="Proteomes" id="UP000239735">
    <property type="component" value="Unassembled WGS sequence"/>
</dbReference>
<dbReference type="InterPro" id="IPR045190">
    <property type="entry name" value="MCCB/AccD1-like"/>
</dbReference>
<dbReference type="PROSITE" id="PS50980">
    <property type="entry name" value="COA_CT_NTER"/>
    <property type="match status" value="1"/>
</dbReference>
<dbReference type="AlphaFoldDB" id="A0A2N9L415"/>
<protein>
    <submittedName>
        <fullName evidence="3">Methylcrotonoyl-CoA carboxylase</fullName>
        <ecNumber evidence="3">6.4.1.4</ecNumber>
    </submittedName>
</protein>
<name>A0A2N9L415_9BACT</name>
<keyword evidence="3" id="KW-0436">Ligase</keyword>
<gene>
    <name evidence="3" type="ORF">SBA5_120045</name>
</gene>
<dbReference type="PANTHER" id="PTHR22855">
    <property type="entry name" value="ACETYL, PROPIONYL, PYRUVATE, AND GLUTACONYL CARBOXYLASE-RELATED"/>
    <property type="match status" value="1"/>
</dbReference>
<reference evidence="4" key="1">
    <citation type="submission" date="2018-02" db="EMBL/GenBank/DDBJ databases">
        <authorList>
            <person name="Hausmann B."/>
        </authorList>
    </citation>
    <scope>NUCLEOTIDE SEQUENCE [LARGE SCALE GENOMIC DNA]</scope>
    <source>
        <strain evidence="4">Peat soil MAG SbA5</strain>
    </source>
</reference>
<dbReference type="Pfam" id="PF01039">
    <property type="entry name" value="Carboxyl_trans"/>
    <property type="match status" value="1"/>
</dbReference>
<evidence type="ECO:0000313" key="3">
    <source>
        <dbReference type="EMBL" id="SPE17969.1"/>
    </source>
</evidence>